<dbReference type="AlphaFoldDB" id="A0AAE1FVC1"/>
<feature type="region of interest" description="Disordered" evidence="1">
    <location>
        <begin position="1"/>
        <end position="33"/>
    </location>
</feature>
<sequence length="55" mass="6463">ENAKKFSSPEEEQLKKEEDEEGSPRLQQGHMQETLRAQQQLLHQSFILDNKQVKV</sequence>
<evidence type="ECO:0000313" key="3">
    <source>
        <dbReference type="Proteomes" id="UP001286313"/>
    </source>
</evidence>
<accession>A0AAE1FVC1</accession>
<dbReference type="Proteomes" id="UP001286313">
    <property type="component" value="Unassembled WGS sequence"/>
</dbReference>
<name>A0AAE1FVC1_PETCI</name>
<proteinExistence type="predicted"/>
<evidence type="ECO:0000313" key="2">
    <source>
        <dbReference type="EMBL" id="KAK3881353.1"/>
    </source>
</evidence>
<feature type="non-terminal residue" evidence="2">
    <location>
        <position position="1"/>
    </location>
</feature>
<organism evidence="2 3">
    <name type="scientific">Petrolisthes cinctipes</name>
    <name type="common">Flat porcelain crab</name>
    <dbReference type="NCBI Taxonomy" id="88211"/>
    <lineage>
        <taxon>Eukaryota</taxon>
        <taxon>Metazoa</taxon>
        <taxon>Ecdysozoa</taxon>
        <taxon>Arthropoda</taxon>
        <taxon>Crustacea</taxon>
        <taxon>Multicrustacea</taxon>
        <taxon>Malacostraca</taxon>
        <taxon>Eumalacostraca</taxon>
        <taxon>Eucarida</taxon>
        <taxon>Decapoda</taxon>
        <taxon>Pleocyemata</taxon>
        <taxon>Anomura</taxon>
        <taxon>Galatheoidea</taxon>
        <taxon>Porcellanidae</taxon>
        <taxon>Petrolisthes</taxon>
    </lineage>
</organism>
<feature type="compositionally biased region" description="Basic and acidic residues" evidence="1">
    <location>
        <begin position="1"/>
        <end position="17"/>
    </location>
</feature>
<evidence type="ECO:0000256" key="1">
    <source>
        <dbReference type="SAM" id="MobiDB-lite"/>
    </source>
</evidence>
<dbReference type="EMBL" id="JAWQEG010001224">
    <property type="protein sequence ID" value="KAK3881353.1"/>
    <property type="molecule type" value="Genomic_DNA"/>
</dbReference>
<keyword evidence="3" id="KW-1185">Reference proteome</keyword>
<gene>
    <name evidence="2" type="ORF">Pcinc_014198</name>
</gene>
<reference evidence="2" key="1">
    <citation type="submission" date="2023-10" db="EMBL/GenBank/DDBJ databases">
        <title>Genome assemblies of two species of porcelain crab, Petrolisthes cinctipes and Petrolisthes manimaculis (Anomura: Porcellanidae).</title>
        <authorList>
            <person name="Angst P."/>
        </authorList>
    </citation>
    <scope>NUCLEOTIDE SEQUENCE</scope>
    <source>
        <strain evidence="2">PB745_01</strain>
        <tissue evidence="2">Gill</tissue>
    </source>
</reference>
<comment type="caution">
    <text evidence="2">The sequence shown here is derived from an EMBL/GenBank/DDBJ whole genome shotgun (WGS) entry which is preliminary data.</text>
</comment>
<protein>
    <submittedName>
        <fullName evidence="2">Uncharacterized protein</fullName>
    </submittedName>
</protein>